<dbReference type="EMBL" id="UPHP01000001">
    <property type="protein sequence ID" value="VBA31403.1"/>
    <property type="molecule type" value="Genomic_DNA"/>
</dbReference>
<accession>A0A498PM78</accession>
<dbReference type="AlphaFoldDB" id="A0A498PM78"/>
<feature type="transmembrane region" description="Helical" evidence="1">
    <location>
        <begin position="56"/>
        <end position="80"/>
    </location>
</feature>
<feature type="transmembrane region" description="Helical" evidence="1">
    <location>
        <begin position="22"/>
        <end position="44"/>
    </location>
</feature>
<keyword evidence="3" id="KW-1185">Reference proteome</keyword>
<evidence type="ECO:0000256" key="1">
    <source>
        <dbReference type="SAM" id="Phobius"/>
    </source>
</evidence>
<sequence length="137" mass="13687">MYKPFEGAGRTNARTYSYREPMVIAGVLCLCAAVASAAFGIWSLSQGHAGDPTQLALRAMAPTQFAAAVMLAAGGVVALAASASTALVVVIVCVAGALGTLAAGSWQSARYALRREAAGPDVADCGGSCAGCTLSCR</sequence>
<keyword evidence="1" id="KW-0472">Membrane</keyword>
<keyword evidence="1" id="KW-1133">Transmembrane helix</keyword>
<dbReference type="Proteomes" id="UP000273307">
    <property type="component" value="Unassembled WGS sequence"/>
</dbReference>
<name>A0A498PM78_9MYCO</name>
<reference evidence="2 3" key="1">
    <citation type="submission" date="2018-09" db="EMBL/GenBank/DDBJ databases">
        <authorList>
            <person name="Tagini F."/>
        </authorList>
    </citation>
    <scope>NUCLEOTIDE SEQUENCE [LARGE SCALE GENOMIC DNA]</scope>
    <source>
        <strain evidence="2 3">MK136</strain>
    </source>
</reference>
<evidence type="ECO:0000313" key="2">
    <source>
        <dbReference type="EMBL" id="VBA31403.1"/>
    </source>
</evidence>
<evidence type="ECO:0008006" key="4">
    <source>
        <dbReference type="Google" id="ProtNLM"/>
    </source>
</evidence>
<proteinExistence type="predicted"/>
<gene>
    <name evidence="2" type="ORF">LAUMK136_00036</name>
</gene>
<organism evidence="2 3">
    <name type="scientific">Mycobacterium attenuatum</name>
    <dbReference type="NCBI Taxonomy" id="2341086"/>
    <lineage>
        <taxon>Bacteria</taxon>
        <taxon>Bacillati</taxon>
        <taxon>Actinomycetota</taxon>
        <taxon>Actinomycetes</taxon>
        <taxon>Mycobacteriales</taxon>
        <taxon>Mycobacteriaceae</taxon>
        <taxon>Mycobacterium</taxon>
    </lineage>
</organism>
<feature type="transmembrane region" description="Helical" evidence="1">
    <location>
        <begin position="86"/>
        <end position="106"/>
    </location>
</feature>
<keyword evidence="1" id="KW-0812">Transmembrane</keyword>
<evidence type="ECO:0000313" key="3">
    <source>
        <dbReference type="Proteomes" id="UP000273307"/>
    </source>
</evidence>
<protein>
    <recommendedName>
        <fullName evidence="4">Transmembrane protein</fullName>
    </recommendedName>
</protein>